<keyword evidence="3" id="KW-1185">Reference proteome</keyword>
<feature type="region of interest" description="Disordered" evidence="1">
    <location>
        <begin position="1"/>
        <end position="21"/>
    </location>
</feature>
<comment type="caution">
    <text evidence="2">The sequence shown here is derived from an EMBL/GenBank/DDBJ whole genome shotgun (WGS) entry which is preliminary data.</text>
</comment>
<reference evidence="3" key="1">
    <citation type="journal article" date="2019" name="Int. J. Syst. Evol. Microbiol.">
        <title>The Global Catalogue of Microorganisms (GCM) 10K type strain sequencing project: providing services to taxonomists for standard genome sequencing and annotation.</title>
        <authorList>
            <consortium name="The Broad Institute Genomics Platform"/>
            <consortium name="The Broad Institute Genome Sequencing Center for Infectious Disease"/>
            <person name="Wu L."/>
            <person name="Ma J."/>
        </authorList>
    </citation>
    <scope>NUCLEOTIDE SEQUENCE [LARGE SCALE GENOMIC DNA]</scope>
    <source>
        <strain evidence="3">JCM 17066</strain>
    </source>
</reference>
<dbReference type="Proteomes" id="UP001596045">
    <property type="component" value="Unassembled WGS sequence"/>
</dbReference>
<dbReference type="EMBL" id="JBHSMT010000013">
    <property type="protein sequence ID" value="MFC5474019.1"/>
    <property type="molecule type" value="Genomic_DNA"/>
</dbReference>
<proteinExistence type="predicted"/>
<evidence type="ECO:0000313" key="3">
    <source>
        <dbReference type="Proteomes" id="UP001596045"/>
    </source>
</evidence>
<dbReference type="RefSeq" id="WP_378997074.1">
    <property type="nucleotide sequence ID" value="NZ_JBHSMT010000013.1"/>
</dbReference>
<sequence length="154" mass="16618">MNAVGGGLPRGGGRSIAGTAGDIRNLEPARVTRQTLRTTTADAAEIADQDFNQLAAALAQPTHLVDRPLAPLTDFLGPLLTVANPAWSGDPVPRMRDLQKVLVAHSLTLDRAERGPCLAAISVVEHAVTLRLRLQQLRMSELDMLDLDSNKERR</sequence>
<protein>
    <submittedName>
        <fullName evidence="2">Uncharacterized protein</fullName>
    </submittedName>
</protein>
<feature type="compositionally biased region" description="Gly residues" evidence="1">
    <location>
        <begin position="1"/>
        <end position="15"/>
    </location>
</feature>
<accession>A0ABW0M7A2</accession>
<gene>
    <name evidence="2" type="ORF">ACFPM8_08605</name>
</gene>
<name>A0ABW0M7A2_9BURK</name>
<evidence type="ECO:0000256" key="1">
    <source>
        <dbReference type="SAM" id="MobiDB-lite"/>
    </source>
</evidence>
<organism evidence="2 3">
    <name type="scientific">Paraherbaspirillum soli</name>
    <dbReference type="NCBI Taxonomy" id="631222"/>
    <lineage>
        <taxon>Bacteria</taxon>
        <taxon>Pseudomonadati</taxon>
        <taxon>Pseudomonadota</taxon>
        <taxon>Betaproteobacteria</taxon>
        <taxon>Burkholderiales</taxon>
        <taxon>Oxalobacteraceae</taxon>
        <taxon>Paraherbaspirillum</taxon>
    </lineage>
</organism>
<evidence type="ECO:0000313" key="2">
    <source>
        <dbReference type="EMBL" id="MFC5474019.1"/>
    </source>
</evidence>